<evidence type="ECO:0000313" key="4">
    <source>
        <dbReference type="EMBL" id="MCT7940397.1"/>
    </source>
</evidence>
<keyword evidence="5" id="KW-1185">Reference proteome</keyword>
<dbReference type="PANTHER" id="PTHR43155">
    <property type="entry name" value="CYCLIC DI-GMP PHOSPHODIESTERASE PA4108-RELATED"/>
    <property type="match status" value="1"/>
</dbReference>
<dbReference type="EMBL" id="JAMTCD010000001">
    <property type="protein sequence ID" value="MCT7940397.1"/>
    <property type="molecule type" value="Genomic_DNA"/>
</dbReference>
<dbReference type="Gene3D" id="3.10.580.10">
    <property type="entry name" value="CBS-domain"/>
    <property type="match status" value="1"/>
</dbReference>
<organism evidence="4 5">
    <name type="scientific">Shewanella holmiensis</name>
    <dbReference type="NCBI Taxonomy" id="2952222"/>
    <lineage>
        <taxon>Bacteria</taxon>
        <taxon>Pseudomonadati</taxon>
        <taxon>Pseudomonadota</taxon>
        <taxon>Gammaproteobacteria</taxon>
        <taxon>Alteromonadales</taxon>
        <taxon>Shewanellaceae</taxon>
        <taxon>Shewanella</taxon>
    </lineage>
</organism>
<dbReference type="CDD" id="cd00077">
    <property type="entry name" value="HDc"/>
    <property type="match status" value="1"/>
</dbReference>
<feature type="domain" description="HD-GYP" evidence="3">
    <location>
        <begin position="303"/>
        <end position="498"/>
    </location>
</feature>
<dbReference type="NCBIfam" id="TIGR00277">
    <property type="entry name" value="HDIG"/>
    <property type="match status" value="1"/>
</dbReference>
<dbReference type="Proteomes" id="UP001155546">
    <property type="component" value="Unassembled WGS sequence"/>
</dbReference>
<dbReference type="InterPro" id="IPR046342">
    <property type="entry name" value="CBS_dom_sf"/>
</dbReference>
<dbReference type="PROSITE" id="PS51371">
    <property type="entry name" value="CBS"/>
    <property type="match status" value="1"/>
</dbReference>
<sequence length="639" mass="72319">MRQRQDFFLKHGELPKGFGLSWAIFNDRLEIIRLSETLYSQVKKPIAAIVKQPMSATFPNMDVDLIDLQCRDSEQLLHFIDTHGHALQASIAAIEGTDDQWCIVFTRLSLDEQWLMELHPDYNLAIQSSDDWLQQIEAVMTAKPDMIFKTALQQGLALTHSQVGYLHIYDEKHNKILRTAWTDKVKLYFAIPDNQIYLAESGIWAETIHTKQATIHNEPLDNSVKLQKDGYFAFKNHLCVPIRYRKKLVGIIGVGNRDKPFTNVDAKSLSIYATILWHCVELPRTMNTMMKQSVIIKDQKEKMTQILVQLIGAISEALELKDAYTAGHQKSVAQLSYLMGEKLGLPTDQLEGLKLGALIHDIGKLAIPSQILAKPSRLTPTEYELVKQHPLQGALIVDEVEFPWPIKQMILQHHERLDGSGYPDGLKGKDIIIEAKIIAVADVADSILSHRPYRPSMGMEALNDVLMDGRGKIFDENVVDACLDILAIHDLKTAEYVGSLNLDPAVIIEEYHTLEHVESMLLKAKMNVAVVLSEQNRLPIGVIDKNILAFWHSPFINTAAERAADRSLLNKRAHQIMEHKINIIAENTILKDAKVLMEKHAIDYLVVQNLDNQVIGIVTWKILANALMNELDEERSMQS</sequence>
<dbReference type="SUPFAM" id="SSF109604">
    <property type="entry name" value="HD-domain/PDEase-like"/>
    <property type="match status" value="1"/>
</dbReference>
<reference evidence="4" key="1">
    <citation type="journal article" date="2023" name="Int. J. Syst. Evol. Microbiol.">
        <title>&lt;i&gt;Shewanella septentrionalis&lt;/i&gt; sp. nov. and &lt;i&gt;Shewanella holmiensis&lt;/i&gt; sp. nov., isolated from Baltic Sea water and sediments.</title>
        <authorList>
            <person name="Martin-Rodriguez A.J."/>
            <person name="Thorell K."/>
            <person name="Joffre E."/>
            <person name="Jensie-Markopoulos S."/>
            <person name="Moore E.R.B."/>
            <person name="Sjoling A."/>
        </authorList>
    </citation>
    <scope>NUCLEOTIDE SEQUENCE</scope>
    <source>
        <strain evidence="4">SP1S2-7</strain>
    </source>
</reference>
<dbReference type="RefSeq" id="WP_261296845.1">
    <property type="nucleotide sequence ID" value="NZ_JAMTCD010000001.1"/>
</dbReference>
<dbReference type="InterPro" id="IPR006675">
    <property type="entry name" value="HDIG_dom"/>
</dbReference>
<dbReference type="GO" id="GO:0008081">
    <property type="term" value="F:phosphoric diester hydrolase activity"/>
    <property type="evidence" value="ECO:0007669"/>
    <property type="project" value="UniProtKB-ARBA"/>
</dbReference>
<name>A0A9X3AK65_9GAMM</name>
<dbReference type="InterPro" id="IPR003607">
    <property type="entry name" value="HD/PDEase_dom"/>
</dbReference>
<dbReference type="InterPro" id="IPR029016">
    <property type="entry name" value="GAF-like_dom_sf"/>
</dbReference>
<dbReference type="Pfam" id="PF13185">
    <property type="entry name" value="GAF_2"/>
    <property type="match status" value="1"/>
</dbReference>
<evidence type="ECO:0000259" key="2">
    <source>
        <dbReference type="PROSITE" id="PS51371"/>
    </source>
</evidence>
<dbReference type="AlphaFoldDB" id="A0A9X3AK65"/>
<dbReference type="Pfam" id="PF00571">
    <property type="entry name" value="CBS"/>
    <property type="match status" value="1"/>
</dbReference>
<proteinExistence type="predicted"/>
<dbReference type="InterPro" id="IPR000644">
    <property type="entry name" value="CBS_dom"/>
</dbReference>
<gene>
    <name evidence="4" type="ORF">NE535_01085</name>
</gene>
<protein>
    <submittedName>
        <fullName evidence="4">HD domain-containing protein</fullName>
    </submittedName>
</protein>
<keyword evidence="1" id="KW-0129">CBS domain</keyword>
<feature type="domain" description="CBS" evidence="2">
    <location>
        <begin position="577"/>
        <end position="633"/>
    </location>
</feature>
<dbReference type="PANTHER" id="PTHR43155:SF2">
    <property type="entry name" value="CYCLIC DI-GMP PHOSPHODIESTERASE PA4108"/>
    <property type="match status" value="1"/>
</dbReference>
<evidence type="ECO:0000313" key="5">
    <source>
        <dbReference type="Proteomes" id="UP001155546"/>
    </source>
</evidence>
<dbReference type="SUPFAM" id="SSF54631">
    <property type="entry name" value="CBS-domain pair"/>
    <property type="match status" value="1"/>
</dbReference>
<dbReference type="Pfam" id="PF13487">
    <property type="entry name" value="HD_5"/>
    <property type="match status" value="1"/>
</dbReference>
<dbReference type="PROSITE" id="PS51832">
    <property type="entry name" value="HD_GYP"/>
    <property type="match status" value="1"/>
</dbReference>
<comment type="caution">
    <text evidence="4">The sequence shown here is derived from an EMBL/GenBank/DDBJ whole genome shotgun (WGS) entry which is preliminary data.</text>
</comment>
<accession>A0A9X3AK65</accession>
<dbReference type="InterPro" id="IPR003018">
    <property type="entry name" value="GAF"/>
</dbReference>
<dbReference type="SMART" id="SM00471">
    <property type="entry name" value="HDc"/>
    <property type="match status" value="1"/>
</dbReference>
<evidence type="ECO:0000259" key="3">
    <source>
        <dbReference type="PROSITE" id="PS51832"/>
    </source>
</evidence>
<dbReference type="Gene3D" id="3.30.450.40">
    <property type="match status" value="1"/>
</dbReference>
<dbReference type="Gene3D" id="1.10.3210.10">
    <property type="entry name" value="Hypothetical protein af1432"/>
    <property type="match status" value="1"/>
</dbReference>
<dbReference type="InterPro" id="IPR037522">
    <property type="entry name" value="HD_GYP_dom"/>
</dbReference>
<evidence type="ECO:0000256" key="1">
    <source>
        <dbReference type="PROSITE-ProRule" id="PRU00703"/>
    </source>
</evidence>
<dbReference type="SUPFAM" id="SSF55781">
    <property type="entry name" value="GAF domain-like"/>
    <property type="match status" value="1"/>
</dbReference>